<evidence type="ECO:0000313" key="3">
    <source>
        <dbReference type="Proteomes" id="UP000184071"/>
    </source>
</evidence>
<protein>
    <submittedName>
        <fullName evidence="2">Uncharacterized protein</fullName>
    </submittedName>
</protein>
<gene>
    <name evidence="2" type="ORF">SAMN05443663_102592</name>
</gene>
<feature type="transmembrane region" description="Helical" evidence="1">
    <location>
        <begin position="195"/>
        <end position="214"/>
    </location>
</feature>
<keyword evidence="1" id="KW-1133">Transmembrane helix</keyword>
<feature type="transmembrane region" description="Helical" evidence="1">
    <location>
        <begin position="48"/>
        <end position="64"/>
    </location>
</feature>
<keyword evidence="1" id="KW-0812">Transmembrane</keyword>
<feature type="transmembrane region" description="Helical" evidence="1">
    <location>
        <begin position="128"/>
        <end position="152"/>
    </location>
</feature>
<organism evidence="2 3">
    <name type="scientific">Flavobacterium defluvii</name>
    <dbReference type="NCBI Taxonomy" id="370979"/>
    <lineage>
        <taxon>Bacteria</taxon>
        <taxon>Pseudomonadati</taxon>
        <taxon>Bacteroidota</taxon>
        <taxon>Flavobacteriia</taxon>
        <taxon>Flavobacteriales</taxon>
        <taxon>Flavobacteriaceae</taxon>
        <taxon>Flavobacterium</taxon>
    </lineage>
</organism>
<keyword evidence="3" id="KW-1185">Reference proteome</keyword>
<dbReference type="Proteomes" id="UP000184071">
    <property type="component" value="Unassembled WGS sequence"/>
</dbReference>
<evidence type="ECO:0000256" key="1">
    <source>
        <dbReference type="SAM" id="Phobius"/>
    </source>
</evidence>
<feature type="transmembrane region" description="Helical" evidence="1">
    <location>
        <begin position="70"/>
        <end position="91"/>
    </location>
</feature>
<accession>A0A1M5J2Y7</accession>
<dbReference type="EMBL" id="FQWC01000002">
    <property type="protein sequence ID" value="SHG34881.1"/>
    <property type="molecule type" value="Genomic_DNA"/>
</dbReference>
<keyword evidence="1" id="KW-0472">Membrane</keyword>
<evidence type="ECO:0000313" key="2">
    <source>
        <dbReference type="EMBL" id="SHG34881.1"/>
    </source>
</evidence>
<sequence length="224" mass="26224">MKIKNYIKSNIFKILAESYKWRNRNLLEANNFKSPKLSTSKIITSNKYSILIGLIISLFVKNLFSENITTFIMTSLSIFIGLFISILILIFDKFLGHNENYKRNLAEKNKDPDLKANFIRTRNFTRRFVFVLLEALIIAFTTILLLLITLLFNDLFLQNLLDCRFTYYKYIGFENICLFLQNCLLIITKTIIATLMIRFCVFLFFLFGALGEYMKGVLYGKVNT</sequence>
<reference evidence="3" key="1">
    <citation type="submission" date="2016-11" db="EMBL/GenBank/DDBJ databases">
        <authorList>
            <person name="Varghese N."/>
            <person name="Submissions S."/>
        </authorList>
    </citation>
    <scope>NUCLEOTIDE SEQUENCE [LARGE SCALE GENOMIC DNA]</scope>
    <source>
        <strain evidence="3">DSM 17963</strain>
    </source>
</reference>
<dbReference type="AlphaFoldDB" id="A0A1M5J2Y7"/>
<proteinExistence type="predicted"/>
<name>A0A1M5J2Y7_9FLAO</name>
<feature type="transmembrane region" description="Helical" evidence="1">
    <location>
        <begin position="167"/>
        <end position="188"/>
    </location>
</feature>